<dbReference type="RefSeq" id="WP_301676571.1">
    <property type="nucleotide sequence ID" value="NZ_VCYI01000003.1"/>
</dbReference>
<dbReference type="EMBL" id="VCYI01000003">
    <property type="protein sequence ID" value="MDN7011986.1"/>
    <property type="molecule type" value="Genomic_DNA"/>
</dbReference>
<dbReference type="Gene3D" id="3.40.630.30">
    <property type="match status" value="1"/>
</dbReference>
<keyword evidence="3" id="KW-1185">Reference proteome</keyword>
<dbReference type="SUPFAM" id="SSF55729">
    <property type="entry name" value="Acyl-CoA N-acyltransferases (Nat)"/>
    <property type="match status" value="1"/>
</dbReference>
<evidence type="ECO:0000313" key="3">
    <source>
        <dbReference type="Proteomes" id="UP001168423"/>
    </source>
</evidence>
<evidence type="ECO:0000259" key="1">
    <source>
        <dbReference type="PROSITE" id="PS51186"/>
    </source>
</evidence>
<proteinExistence type="predicted"/>
<dbReference type="Proteomes" id="UP001168423">
    <property type="component" value="Unassembled WGS sequence"/>
</dbReference>
<reference evidence="2" key="1">
    <citation type="submission" date="2019-05" db="EMBL/GenBank/DDBJ databases">
        <title>Isolation and characterization of methanogens from the cold seep sediment at Four-Way Closure Ridge.</title>
        <authorList>
            <person name="You Y.-T."/>
            <person name="Chen S.-C."/>
            <person name="Zhang W.-L."/>
            <person name="Lai M.-C."/>
        </authorList>
    </citation>
    <scope>NUCLEOTIDE SEQUENCE</scope>
    <source>
        <strain evidence="2">FWC-SCC3</strain>
    </source>
</reference>
<accession>A0ABT8M0S3</accession>
<sequence length="160" mass="17701">MITAVLPESGTKAVGIRPEVRELTSAEFSAADEVWRDYHGTIGDPARDRVFATFLAGQIVSLARCRRHPGGLEVDGVFTPEGCRNKGYARTTMAALVVACHNDDLYMYAVESLAGFYAEFRFVSIPERDLPPGIRERYTWAAGNMEGAEVRPMFRRAGLL</sequence>
<organism evidence="2 3">
    <name type="scientific">Methanoculleus methanifontis</name>
    <dbReference type="NCBI Taxonomy" id="2584086"/>
    <lineage>
        <taxon>Archaea</taxon>
        <taxon>Methanobacteriati</taxon>
        <taxon>Methanobacteriota</taxon>
        <taxon>Stenosarchaea group</taxon>
        <taxon>Methanomicrobia</taxon>
        <taxon>Methanomicrobiales</taxon>
        <taxon>Methanomicrobiaceae</taxon>
        <taxon>Methanoculleus</taxon>
    </lineage>
</organism>
<dbReference type="InterPro" id="IPR000182">
    <property type="entry name" value="GNAT_dom"/>
</dbReference>
<feature type="domain" description="N-acetyltransferase" evidence="1">
    <location>
        <begin position="1"/>
        <end position="141"/>
    </location>
</feature>
<dbReference type="Pfam" id="PF00583">
    <property type="entry name" value="Acetyltransf_1"/>
    <property type="match status" value="1"/>
</dbReference>
<comment type="caution">
    <text evidence="2">The sequence shown here is derived from an EMBL/GenBank/DDBJ whole genome shotgun (WGS) entry which is preliminary data.</text>
</comment>
<evidence type="ECO:0000313" key="2">
    <source>
        <dbReference type="EMBL" id="MDN7011986.1"/>
    </source>
</evidence>
<dbReference type="InterPro" id="IPR016181">
    <property type="entry name" value="Acyl_CoA_acyltransferase"/>
</dbReference>
<protein>
    <submittedName>
        <fullName evidence="2">N-acetyltransferase</fullName>
    </submittedName>
</protein>
<dbReference type="PROSITE" id="PS51186">
    <property type="entry name" value="GNAT"/>
    <property type="match status" value="1"/>
</dbReference>
<name>A0ABT8M0S3_9EURY</name>
<gene>
    <name evidence="2" type="ORF">FGW20_02780</name>
</gene>